<reference evidence="1" key="1">
    <citation type="submission" date="2021-06" db="EMBL/GenBank/DDBJ databases">
        <authorList>
            <person name="Kallberg Y."/>
            <person name="Tangrot J."/>
            <person name="Rosling A."/>
        </authorList>
    </citation>
    <scope>NUCLEOTIDE SEQUENCE</scope>
    <source>
        <strain evidence="1">MA461A</strain>
    </source>
</reference>
<dbReference type="Proteomes" id="UP000789920">
    <property type="component" value="Unassembled WGS sequence"/>
</dbReference>
<name>A0ACA9M5J1_9GLOM</name>
<protein>
    <submittedName>
        <fullName evidence="1">27938_t:CDS:1</fullName>
    </submittedName>
</protein>
<gene>
    <name evidence="1" type="ORF">RPERSI_LOCUS4765</name>
</gene>
<accession>A0ACA9M5J1</accession>
<sequence>MFLIQPDMVSIATGELVQENTCLRNRNQELERDNNQIRATNENLTRLNDVLKIVLRDTEDQRDHFKALNIEEFDNFISNYIFSLFNNIGTLFQFDNQYTTNIKVFVARLRGSYVNLTEMK</sequence>
<organism evidence="1 2">
    <name type="scientific">Racocetra persica</name>
    <dbReference type="NCBI Taxonomy" id="160502"/>
    <lineage>
        <taxon>Eukaryota</taxon>
        <taxon>Fungi</taxon>
        <taxon>Fungi incertae sedis</taxon>
        <taxon>Mucoromycota</taxon>
        <taxon>Glomeromycotina</taxon>
        <taxon>Glomeromycetes</taxon>
        <taxon>Diversisporales</taxon>
        <taxon>Gigasporaceae</taxon>
        <taxon>Racocetra</taxon>
    </lineage>
</organism>
<evidence type="ECO:0000313" key="1">
    <source>
        <dbReference type="EMBL" id="CAG8571286.1"/>
    </source>
</evidence>
<comment type="caution">
    <text evidence="1">The sequence shown here is derived from an EMBL/GenBank/DDBJ whole genome shotgun (WGS) entry which is preliminary data.</text>
</comment>
<keyword evidence="2" id="KW-1185">Reference proteome</keyword>
<evidence type="ECO:0000313" key="2">
    <source>
        <dbReference type="Proteomes" id="UP000789920"/>
    </source>
</evidence>
<dbReference type="EMBL" id="CAJVQC010006787">
    <property type="protein sequence ID" value="CAG8571286.1"/>
    <property type="molecule type" value="Genomic_DNA"/>
</dbReference>
<proteinExistence type="predicted"/>